<evidence type="ECO:0000313" key="6">
    <source>
        <dbReference type="Proteomes" id="UP000004827"/>
    </source>
</evidence>
<evidence type="ECO:0000256" key="2">
    <source>
        <dbReference type="SAM" id="Coils"/>
    </source>
</evidence>
<keyword evidence="2" id="KW-0175">Coiled coil</keyword>
<reference evidence="5 6" key="1">
    <citation type="journal article" date="2009" name="BMC Evol. Biol.">
        <title>Genomic taxonomy of Vibrios.</title>
        <authorList>
            <person name="Thompson C.C."/>
            <person name="Vicente A.C."/>
            <person name="Souza R.C."/>
            <person name="Vasconcelos A.T."/>
            <person name="Vesth T."/>
            <person name="Alves N.Jr."/>
            <person name="Ussery D.W."/>
            <person name="Iida T."/>
            <person name="Thompson F.L."/>
        </authorList>
    </citation>
    <scope>NUCLEOTIDE SEQUENCE [LARGE SCALE GENOMIC DNA]</scope>
    <source>
        <strain evidence="5 6">VM603</strain>
    </source>
</reference>
<feature type="domain" description="Multidrug resistance protein MdtA-like C-terminal permuted SH3" evidence="3">
    <location>
        <begin position="327"/>
        <end position="385"/>
    </location>
</feature>
<evidence type="ECO:0000313" key="5">
    <source>
        <dbReference type="EMBL" id="EEW05260.1"/>
    </source>
</evidence>
<dbReference type="Proteomes" id="UP000004827">
    <property type="component" value="Unassembled WGS sequence"/>
</dbReference>
<evidence type="ECO:0000259" key="3">
    <source>
        <dbReference type="Pfam" id="PF25967"/>
    </source>
</evidence>
<dbReference type="Gene3D" id="1.10.287.470">
    <property type="entry name" value="Helix hairpin bin"/>
    <property type="match status" value="1"/>
</dbReference>
<name>D2YJ71_VIBMI</name>
<comment type="caution">
    <text evidence="5">The sequence shown here is derived from an EMBL/GenBank/DDBJ whole genome shotgun (WGS) entry which is preliminary data.</text>
</comment>
<gene>
    <name evidence="5" type="ORF">VMB_35680</name>
</gene>
<dbReference type="GO" id="GO:1990281">
    <property type="term" value="C:efflux pump complex"/>
    <property type="evidence" value="ECO:0007669"/>
    <property type="project" value="TreeGrafter"/>
</dbReference>
<protein>
    <submittedName>
        <fullName evidence="5">Periplasmic linker protein, putative</fullName>
    </submittedName>
</protein>
<dbReference type="InterPro" id="IPR006143">
    <property type="entry name" value="RND_pump_MFP"/>
</dbReference>
<dbReference type="InterPro" id="IPR058647">
    <property type="entry name" value="BSH_CzcB-like"/>
</dbReference>
<dbReference type="InterPro" id="IPR058627">
    <property type="entry name" value="MdtA-like_C"/>
</dbReference>
<dbReference type="Pfam" id="PF25973">
    <property type="entry name" value="BSH_CzcB"/>
    <property type="match status" value="1"/>
</dbReference>
<dbReference type="PANTHER" id="PTHR30469">
    <property type="entry name" value="MULTIDRUG RESISTANCE PROTEIN MDTA"/>
    <property type="match status" value="1"/>
</dbReference>
<feature type="domain" description="CzcB-like barrel-sandwich hybrid" evidence="4">
    <location>
        <begin position="111"/>
        <end position="237"/>
    </location>
</feature>
<sequence>MASDKRSLQIHRILLRKKKWLTAVSSITDFPDYRIEEQNIMIQSFIRGFVAKRTVLSAVIASTLLLAGCGEAPQVSAPAPVIKPALTEVVASQRASDLTFNGVVRAAQRADLAFRISGRLTDIAVKEGDQVKKGQRLATLDSRDAKTALEAAELELKNTEQEYRRAKAIFEKTQAISKAELDKVTNRYDLAKNRVEDAKRKLEYTQITAPFDGIISEKVVENFAQVQANQVIMTLQDLSDLEVVIEIPHRVMLSGVRNTRAIAELSAIPDQQFDLQLRTYSTQPSPDSQTYSVVLGFEDLKGFRVMPGMSAKVLPVPESTQGKNALITLPLTALVPDNQGKQFVWVVNAQNHAEKRYVEIGTTYKDRVVIKQHLQPGERVIIAGVSSVREGMPVRPYTDNNGAQ</sequence>
<dbReference type="SUPFAM" id="SSF111369">
    <property type="entry name" value="HlyD-like secretion proteins"/>
    <property type="match status" value="1"/>
</dbReference>
<dbReference type="PANTHER" id="PTHR30469:SF20">
    <property type="entry name" value="EFFLUX RND TRANSPORTER PERIPLASMIC ADAPTOR SUBUNIT"/>
    <property type="match status" value="1"/>
</dbReference>
<feature type="coiled-coil region" evidence="2">
    <location>
        <begin position="142"/>
        <end position="201"/>
    </location>
</feature>
<dbReference type="GO" id="GO:0015562">
    <property type="term" value="F:efflux transmembrane transporter activity"/>
    <property type="evidence" value="ECO:0007669"/>
    <property type="project" value="TreeGrafter"/>
</dbReference>
<organism evidence="5 6">
    <name type="scientific">Vibrio mimicus VM603</name>
    <dbReference type="NCBI Taxonomy" id="671074"/>
    <lineage>
        <taxon>Bacteria</taxon>
        <taxon>Pseudomonadati</taxon>
        <taxon>Pseudomonadota</taxon>
        <taxon>Gammaproteobacteria</taxon>
        <taxon>Vibrionales</taxon>
        <taxon>Vibrionaceae</taxon>
        <taxon>Vibrio</taxon>
    </lineage>
</organism>
<dbReference type="NCBIfam" id="TIGR01730">
    <property type="entry name" value="RND_mfp"/>
    <property type="match status" value="1"/>
</dbReference>
<evidence type="ECO:0000259" key="4">
    <source>
        <dbReference type="Pfam" id="PF25973"/>
    </source>
</evidence>
<dbReference type="Gene3D" id="2.40.30.170">
    <property type="match status" value="1"/>
</dbReference>
<comment type="similarity">
    <text evidence="1">Belongs to the membrane fusion protein (MFP) (TC 8.A.1) family.</text>
</comment>
<dbReference type="Gene3D" id="2.40.420.20">
    <property type="match status" value="1"/>
</dbReference>
<evidence type="ECO:0000256" key="1">
    <source>
        <dbReference type="ARBA" id="ARBA00009477"/>
    </source>
</evidence>
<dbReference type="Gene3D" id="2.40.50.100">
    <property type="match status" value="1"/>
</dbReference>
<accession>D2YJ71</accession>
<dbReference type="EMBL" id="ACYU01000186">
    <property type="protein sequence ID" value="EEW05260.1"/>
    <property type="molecule type" value="Genomic_DNA"/>
</dbReference>
<dbReference type="Pfam" id="PF25967">
    <property type="entry name" value="RND-MFP_C"/>
    <property type="match status" value="1"/>
</dbReference>
<dbReference type="AlphaFoldDB" id="D2YJ71"/>
<proteinExistence type="inferred from homology"/>